<keyword evidence="1" id="KW-0812">Transmembrane</keyword>
<evidence type="ECO:0000313" key="2">
    <source>
        <dbReference type="EMBL" id="SMC23600.1"/>
    </source>
</evidence>
<dbReference type="Pfam" id="PF12669">
    <property type="entry name" value="FeoB_associated"/>
    <property type="match status" value="1"/>
</dbReference>
<proteinExistence type="predicted"/>
<reference evidence="2 3" key="1">
    <citation type="submission" date="2017-04" db="EMBL/GenBank/DDBJ databases">
        <authorList>
            <person name="Afonso C.L."/>
            <person name="Miller P.J."/>
            <person name="Scott M.A."/>
            <person name="Spackman E."/>
            <person name="Goraichik I."/>
            <person name="Dimitrov K.M."/>
            <person name="Suarez D.L."/>
            <person name="Swayne D.E."/>
        </authorList>
    </citation>
    <scope>NUCLEOTIDE SEQUENCE [LARGE SCALE GENOMIC DNA]</scope>
    <source>
        <strain evidence="2 3">DSM 12555</strain>
    </source>
</reference>
<organism evidence="2 3">
    <name type="scientific">Clostridium acidisoli DSM 12555</name>
    <dbReference type="NCBI Taxonomy" id="1121291"/>
    <lineage>
        <taxon>Bacteria</taxon>
        <taxon>Bacillati</taxon>
        <taxon>Bacillota</taxon>
        <taxon>Clostridia</taxon>
        <taxon>Eubacteriales</taxon>
        <taxon>Clostridiaceae</taxon>
        <taxon>Clostridium</taxon>
    </lineage>
</organism>
<keyword evidence="1" id="KW-0472">Membrane</keyword>
<sequence length="48" mass="5027">MVIEIIITAVIVVSAVVLFTKSMKKKASGGCDCGHCSASCSVKKIKNK</sequence>
<evidence type="ECO:0000256" key="1">
    <source>
        <dbReference type="SAM" id="Phobius"/>
    </source>
</evidence>
<dbReference type="EMBL" id="FWXH01000005">
    <property type="protein sequence ID" value="SMC23600.1"/>
    <property type="molecule type" value="Genomic_DNA"/>
</dbReference>
<gene>
    <name evidence="2" type="ORF">SAMN02745134_01956</name>
</gene>
<accession>A0A1W1XI13</accession>
<dbReference type="AlphaFoldDB" id="A0A1W1XI13"/>
<dbReference type="RefSeq" id="WP_084115579.1">
    <property type="nucleotide sequence ID" value="NZ_FWXH01000005.1"/>
</dbReference>
<protein>
    <recommendedName>
        <fullName evidence="4">Virus attachment protein p12 family protein</fullName>
    </recommendedName>
</protein>
<evidence type="ECO:0000313" key="3">
    <source>
        <dbReference type="Proteomes" id="UP000192468"/>
    </source>
</evidence>
<keyword evidence="3" id="KW-1185">Reference proteome</keyword>
<dbReference type="STRING" id="1121291.SAMN02745134_01956"/>
<feature type="transmembrane region" description="Helical" evidence="1">
    <location>
        <begin position="6"/>
        <end position="23"/>
    </location>
</feature>
<dbReference type="Proteomes" id="UP000192468">
    <property type="component" value="Unassembled WGS sequence"/>
</dbReference>
<evidence type="ECO:0008006" key="4">
    <source>
        <dbReference type="Google" id="ProtNLM"/>
    </source>
</evidence>
<keyword evidence="1" id="KW-1133">Transmembrane helix</keyword>
<name>A0A1W1XI13_9CLOT</name>